<name>A0AC61QMF7_9BACT</name>
<sequence length="290" mass="31422">MRYVDKDGESFLGVLAIIAGVYLGGVASNHGELNPFAWNYRSPTTYLGMAFGGLTGGALASGGFALAGTVATPYVSAGVTVAGAGLGAGVGTGWKYDFHWSTAAGGGGGIRNYSTDPTPAVEEAIENASWNFRSFQYATTVSMGLVADDLTGIGIGDNVLIPAAYGVAAFGFMYDNRELVMKRDREIAGIMRRVFKNNQEGITYALVATKDGYYADVRKGKTYLHTGDVWKYGETINGGKRYSKNEIDNRLIMKPLYWGNQMEIKIKEKMYIYQYVIDNGHLPPGNKIFR</sequence>
<accession>A0AC61QMF7</accession>
<comment type="caution">
    <text evidence="1">The sequence shown here is derived from an EMBL/GenBank/DDBJ whole genome shotgun (WGS) entry which is preliminary data.</text>
</comment>
<organism evidence="1 2">
    <name type="scientific">Palleniella muris</name>
    <dbReference type="NCBI Taxonomy" id="3038145"/>
    <lineage>
        <taxon>Bacteria</taxon>
        <taxon>Pseudomonadati</taxon>
        <taxon>Bacteroidota</taxon>
        <taxon>Bacteroidia</taxon>
        <taxon>Bacteroidales</taxon>
        <taxon>Prevotellaceae</taxon>
        <taxon>Palleniella</taxon>
    </lineage>
</organism>
<evidence type="ECO:0000313" key="1">
    <source>
        <dbReference type="EMBL" id="TGX80590.1"/>
    </source>
</evidence>
<keyword evidence="2" id="KW-1185">Reference proteome</keyword>
<reference evidence="1" key="1">
    <citation type="submission" date="2019-04" db="EMBL/GenBank/DDBJ databases">
        <title>Microbes associate with the intestines of laboratory mice.</title>
        <authorList>
            <person name="Navarre W."/>
            <person name="Wong E."/>
            <person name="Huang K."/>
            <person name="Tropini C."/>
            <person name="Ng K."/>
            <person name="Yu B."/>
        </authorList>
    </citation>
    <scope>NUCLEOTIDE SEQUENCE</scope>
    <source>
        <strain evidence="1">NM73_A23</strain>
    </source>
</reference>
<protein>
    <submittedName>
        <fullName evidence="1">Uncharacterized protein</fullName>
    </submittedName>
</protein>
<evidence type="ECO:0000313" key="2">
    <source>
        <dbReference type="Proteomes" id="UP000308886"/>
    </source>
</evidence>
<proteinExistence type="predicted"/>
<dbReference type="Proteomes" id="UP000308886">
    <property type="component" value="Unassembled WGS sequence"/>
</dbReference>
<gene>
    <name evidence="1" type="ORF">E5358_12525</name>
</gene>
<dbReference type="EMBL" id="SRZC01000024">
    <property type="protein sequence ID" value="TGX80590.1"/>
    <property type="molecule type" value="Genomic_DNA"/>
</dbReference>